<dbReference type="PROSITE" id="PS50995">
    <property type="entry name" value="HTH_MARR_2"/>
    <property type="match status" value="1"/>
</dbReference>
<gene>
    <name evidence="2" type="ORF">DC487_02465</name>
</gene>
<evidence type="ECO:0000313" key="3">
    <source>
        <dbReference type="Proteomes" id="UP000245627"/>
    </source>
</evidence>
<dbReference type="GO" id="GO:0006950">
    <property type="term" value="P:response to stress"/>
    <property type="evidence" value="ECO:0007669"/>
    <property type="project" value="TreeGrafter"/>
</dbReference>
<accession>A0A2T8HM74</accession>
<dbReference type="InterPro" id="IPR036388">
    <property type="entry name" value="WH-like_DNA-bd_sf"/>
</dbReference>
<comment type="caution">
    <text evidence="2">The sequence shown here is derived from an EMBL/GenBank/DDBJ whole genome shotgun (WGS) entry which is preliminary data.</text>
</comment>
<dbReference type="Gene3D" id="1.10.10.10">
    <property type="entry name" value="Winged helix-like DNA-binding domain superfamily/Winged helix DNA-binding domain"/>
    <property type="match status" value="1"/>
</dbReference>
<dbReference type="Proteomes" id="UP000245627">
    <property type="component" value="Unassembled WGS sequence"/>
</dbReference>
<evidence type="ECO:0000259" key="1">
    <source>
        <dbReference type="PROSITE" id="PS50995"/>
    </source>
</evidence>
<sequence length="154" mass="18047">MARLEDKIQAKKFSSEWHKATINIVYTHNWLTNLLEERASKHDLTLQQFNVLRILRGQYPSPVKNSLLRERMLTKTSDISRLIDRIIAKDLVSRTSCDQDKRAVDLLITQKGLDLLEEMENQMMLADVLPHNITEKQCMELNKLLDKFRGKDKL</sequence>
<dbReference type="PRINTS" id="PR00598">
    <property type="entry name" value="HTHMARR"/>
</dbReference>
<reference evidence="2 3" key="1">
    <citation type="submission" date="2018-04" db="EMBL/GenBank/DDBJ databases">
        <title>Sphingobacterium cortibacter sp. nov.</title>
        <authorList>
            <person name="Li Y."/>
        </authorList>
    </citation>
    <scope>NUCLEOTIDE SEQUENCE [LARGE SCALE GENOMIC DNA]</scope>
    <source>
        <strain evidence="2 3">2c-3</strain>
    </source>
</reference>
<proteinExistence type="predicted"/>
<dbReference type="Pfam" id="PF01047">
    <property type="entry name" value="MarR"/>
    <property type="match status" value="1"/>
</dbReference>
<dbReference type="RefSeq" id="WP_116774361.1">
    <property type="nucleotide sequence ID" value="NZ_QDKG01000001.1"/>
</dbReference>
<dbReference type="PANTHER" id="PTHR33164:SF43">
    <property type="entry name" value="HTH-TYPE TRANSCRIPTIONAL REPRESSOR YETL"/>
    <property type="match status" value="1"/>
</dbReference>
<dbReference type="OrthoDB" id="763883at2"/>
<dbReference type="PANTHER" id="PTHR33164">
    <property type="entry name" value="TRANSCRIPTIONAL REGULATOR, MARR FAMILY"/>
    <property type="match status" value="1"/>
</dbReference>
<dbReference type="SMART" id="SM00347">
    <property type="entry name" value="HTH_MARR"/>
    <property type="match status" value="1"/>
</dbReference>
<dbReference type="InterPro" id="IPR039422">
    <property type="entry name" value="MarR/SlyA-like"/>
</dbReference>
<dbReference type="SUPFAM" id="SSF46785">
    <property type="entry name" value="Winged helix' DNA-binding domain"/>
    <property type="match status" value="1"/>
</dbReference>
<protein>
    <submittedName>
        <fullName evidence="2">MarR family transcriptional regulator</fullName>
    </submittedName>
</protein>
<keyword evidence="3" id="KW-1185">Reference proteome</keyword>
<dbReference type="InterPro" id="IPR036390">
    <property type="entry name" value="WH_DNA-bd_sf"/>
</dbReference>
<organism evidence="2 3">
    <name type="scientific">Sphingobacterium corticibacter</name>
    <dbReference type="NCBI Taxonomy" id="2171749"/>
    <lineage>
        <taxon>Bacteria</taxon>
        <taxon>Pseudomonadati</taxon>
        <taxon>Bacteroidota</taxon>
        <taxon>Sphingobacteriia</taxon>
        <taxon>Sphingobacteriales</taxon>
        <taxon>Sphingobacteriaceae</taxon>
        <taxon>Sphingobacterium</taxon>
    </lineage>
</organism>
<name>A0A2T8HM74_9SPHI</name>
<feature type="domain" description="HTH marR-type" evidence="1">
    <location>
        <begin position="1"/>
        <end position="150"/>
    </location>
</feature>
<evidence type="ECO:0000313" key="2">
    <source>
        <dbReference type="EMBL" id="PVH26500.1"/>
    </source>
</evidence>
<dbReference type="EMBL" id="QDKG01000001">
    <property type="protein sequence ID" value="PVH26500.1"/>
    <property type="molecule type" value="Genomic_DNA"/>
</dbReference>
<dbReference type="GO" id="GO:0003700">
    <property type="term" value="F:DNA-binding transcription factor activity"/>
    <property type="evidence" value="ECO:0007669"/>
    <property type="project" value="InterPro"/>
</dbReference>
<dbReference type="AlphaFoldDB" id="A0A2T8HM74"/>
<dbReference type="InterPro" id="IPR000835">
    <property type="entry name" value="HTH_MarR-typ"/>
</dbReference>